<dbReference type="Proteomes" id="UP000281553">
    <property type="component" value="Unassembled WGS sequence"/>
</dbReference>
<dbReference type="AlphaFoldDB" id="A0A3P7N0G1"/>
<proteinExistence type="predicted"/>
<feature type="region of interest" description="Disordered" evidence="1">
    <location>
        <begin position="1"/>
        <end position="92"/>
    </location>
</feature>
<gene>
    <name evidence="2" type="ORF">DILT_LOCUS15158</name>
</gene>
<reference evidence="2 3" key="1">
    <citation type="submission" date="2018-11" db="EMBL/GenBank/DDBJ databases">
        <authorList>
            <consortium name="Pathogen Informatics"/>
        </authorList>
    </citation>
    <scope>NUCLEOTIDE SEQUENCE [LARGE SCALE GENOMIC DNA]</scope>
</reference>
<keyword evidence="3" id="KW-1185">Reference proteome</keyword>
<accession>A0A3P7N0G1</accession>
<name>A0A3P7N0G1_DIBLA</name>
<protein>
    <submittedName>
        <fullName evidence="2">Uncharacterized protein</fullName>
    </submittedName>
</protein>
<feature type="compositionally biased region" description="Acidic residues" evidence="1">
    <location>
        <begin position="55"/>
        <end position="67"/>
    </location>
</feature>
<evidence type="ECO:0000256" key="1">
    <source>
        <dbReference type="SAM" id="MobiDB-lite"/>
    </source>
</evidence>
<evidence type="ECO:0000313" key="2">
    <source>
        <dbReference type="EMBL" id="VDN28307.1"/>
    </source>
</evidence>
<feature type="compositionally biased region" description="Low complexity" evidence="1">
    <location>
        <begin position="68"/>
        <end position="80"/>
    </location>
</feature>
<evidence type="ECO:0000313" key="3">
    <source>
        <dbReference type="Proteomes" id="UP000281553"/>
    </source>
</evidence>
<organism evidence="2 3">
    <name type="scientific">Dibothriocephalus latus</name>
    <name type="common">Fish tapeworm</name>
    <name type="synonym">Diphyllobothrium latum</name>
    <dbReference type="NCBI Taxonomy" id="60516"/>
    <lineage>
        <taxon>Eukaryota</taxon>
        <taxon>Metazoa</taxon>
        <taxon>Spiralia</taxon>
        <taxon>Lophotrochozoa</taxon>
        <taxon>Platyhelminthes</taxon>
        <taxon>Cestoda</taxon>
        <taxon>Eucestoda</taxon>
        <taxon>Diphyllobothriidea</taxon>
        <taxon>Diphyllobothriidae</taxon>
        <taxon>Dibothriocephalus</taxon>
    </lineage>
</organism>
<dbReference type="EMBL" id="UYRU01077621">
    <property type="protein sequence ID" value="VDN28307.1"/>
    <property type="molecule type" value="Genomic_DNA"/>
</dbReference>
<sequence length="183" mass="20283">MPLPVESTASKEERLTDTQLEDECAISSNDGPISEMDRDKTSPSSPDIGSLDSDLTMETEVDSDDGNESTNSICSSSASNQTVNDKPTPRLTVPPWHQDQCFGLEQQQQLTPRQLRRLALEVASLKRIRPTALDWPRLLPSFGPICRIPFLPTTSHCGIQWFTLVLRIPLQMAFCIVSSKGLI</sequence>